<evidence type="ECO:0000313" key="2">
    <source>
        <dbReference type="EMBL" id="GAB11959.1"/>
    </source>
</evidence>
<dbReference type="STRING" id="1077972.ARGLB_005_00240"/>
<feature type="domain" description="Carboxymuconolactone decarboxylase-like" evidence="1">
    <location>
        <begin position="63"/>
        <end position="147"/>
    </location>
</feature>
<evidence type="ECO:0000259" key="1">
    <source>
        <dbReference type="Pfam" id="PF02627"/>
    </source>
</evidence>
<dbReference type="NCBIfam" id="TIGR00778">
    <property type="entry name" value="ahpD_dom"/>
    <property type="match status" value="1"/>
</dbReference>
<dbReference type="RefSeq" id="WP_003797514.1">
    <property type="nucleotide sequence ID" value="NZ_BAEG01000005.1"/>
</dbReference>
<dbReference type="NCBIfam" id="TIGR01926">
    <property type="entry name" value="peroxid_rel"/>
    <property type="match status" value="1"/>
</dbReference>
<accession>H0QGK8</accession>
<dbReference type="InterPro" id="IPR004675">
    <property type="entry name" value="AhpD_core"/>
</dbReference>
<sequence length="204" mass="22514">MTDELVTTYPTLNRPEAFTQDGLGWRPWLQAPDAADLTERQYAGLVDRGRAGSDYFRLLARDPEILGARTRTDKDIFYNTKEGLPRAERELAAAATSRVNGCVFCASVHARFASHHADRHDDVQRLLDEGTSADLGPRWNAVVAAAAALAQTPPQLNVAHIRALQDEGLDVLELADVIHGSAFFNWANRLMLSLGEPEQPEPQN</sequence>
<dbReference type="SUPFAM" id="SSF69118">
    <property type="entry name" value="AhpD-like"/>
    <property type="match status" value="1"/>
</dbReference>
<dbReference type="EMBL" id="BAEG01000005">
    <property type="protein sequence ID" value="GAB11959.1"/>
    <property type="molecule type" value="Genomic_DNA"/>
</dbReference>
<dbReference type="NCBIfam" id="TIGR04030">
    <property type="entry name" value="perox_Avi_7169"/>
    <property type="match status" value="1"/>
</dbReference>
<name>H0QGK8_ARTG1</name>
<comment type="caution">
    <text evidence="2">The sequence shown here is derived from an EMBL/GenBank/DDBJ whole genome shotgun (WGS) entry which is preliminary data.</text>
</comment>
<dbReference type="InterPro" id="IPR023923">
    <property type="entry name" value="AhpD_Avi7169"/>
</dbReference>
<organism evidence="2 3">
    <name type="scientific">Arthrobacter globiformis (strain ATCC 8010 / DSM 20124 / JCM 1332 / NBRC 12137 / NCIMB 8907 / NRRL B-2979 / 168)</name>
    <dbReference type="NCBI Taxonomy" id="1077972"/>
    <lineage>
        <taxon>Bacteria</taxon>
        <taxon>Bacillati</taxon>
        <taxon>Actinomycetota</taxon>
        <taxon>Actinomycetes</taxon>
        <taxon>Micrococcales</taxon>
        <taxon>Micrococcaceae</taxon>
        <taxon>Arthrobacter</taxon>
    </lineage>
</organism>
<dbReference type="InterPro" id="IPR003779">
    <property type="entry name" value="CMD-like"/>
</dbReference>
<dbReference type="eggNOG" id="COG2128">
    <property type="taxonomic scope" value="Bacteria"/>
</dbReference>
<reference evidence="2 3" key="1">
    <citation type="submission" date="2011-12" db="EMBL/GenBank/DDBJ databases">
        <title>Whole genome shotgun sequence of Arthrobacter globiformis NBRC 12137.</title>
        <authorList>
            <person name="Miyazawa S."/>
            <person name="Hosoyama A."/>
            <person name="Tsuchikane K."/>
            <person name="Katsumata H."/>
            <person name="Yamazaki S."/>
            <person name="Fujita N."/>
        </authorList>
    </citation>
    <scope>NUCLEOTIDE SEQUENCE [LARGE SCALE GENOMIC DNA]</scope>
    <source>
        <strain evidence="2 3">NBRC 12137</strain>
    </source>
</reference>
<dbReference type="InterPro" id="IPR010195">
    <property type="entry name" value="Uncharacterised_peroxidase-rel"/>
</dbReference>
<dbReference type="OrthoDB" id="3667834at2"/>
<dbReference type="Gene3D" id="1.20.1290.10">
    <property type="entry name" value="AhpD-like"/>
    <property type="match status" value="1"/>
</dbReference>
<dbReference type="PANTHER" id="PTHR35446:SF2">
    <property type="entry name" value="CARBOXYMUCONOLACTONE DECARBOXYLASE-LIKE DOMAIN-CONTAINING PROTEIN"/>
    <property type="match status" value="1"/>
</dbReference>
<dbReference type="PANTHER" id="PTHR35446">
    <property type="entry name" value="SI:CH211-175M2.5"/>
    <property type="match status" value="1"/>
</dbReference>
<dbReference type="InterPro" id="IPR029032">
    <property type="entry name" value="AhpD-like"/>
</dbReference>
<gene>
    <name evidence="2" type="ORF">ARGLB_005_00240</name>
</gene>
<dbReference type="Pfam" id="PF02627">
    <property type="entry name" value="CMD"/>
    <property type="match status" value="1"/>
</dbReference>
<evidence type="ECO:0000313" key="3">
    <source>
        <dbReference type="Proteomes" id="UP000003828"/>
    </source>
</evidence>
<protein>
    <recommendedName>
        <fullName evidence="1">Carboxymuconolactone decarboxylase-like domain-containing protein</fullName>
    </recommendedName>
</protein>
<keyword evidence="3" id="KW-1185">Reference proteome</keyword>
<dbReference type="GO" id="GO:0051920">
    <property type="term" value="F:peroxiredoxin activity"/>
    <property type="evidence" value="ECO:0007669"/>
    <property type="project" value="InterPro"/>
</dbReference>
<dbReference type="Proteomes" id="UP000003828">
    <property type="component" value="Unassembled WGS sequence"/>
</dbReference>
<proteinExistence type="predicted"/>
<dbReference type="AlphaFoldDB" id="H0QGK8"/>